<name>A0A9E4MZR8_9GAMM</name>
<evidence type="ECO:0000256" key="8">
    <source>
        <dbReference type="ARBA" id="ARBA00023114"/>
    </source>
</evidence>
<evidence type="ECO:0000256" key="2">
    <source>
        <dbReference type="ARBA" id="ARBA00011233"/>
    </source>
</evidence>
<dbReference type="GO" id="GO:0015288">
    <property type="term" value="F:porin activity"/>
    <property type="evidence" value="ECO:0007669"/>
    <property type="project" value="UniProtKB-KW"/>
</dbReference>
<evidence type="ECO:0000256" key="5">
    <source>
        <dbReference type="ARBA" id="ARBA00022692"/>
    </source>
</evidence>
<feature type="signal peptide" evidence="11">
    <location>
        <begin position="1"/>
        <end position="22"/>
    </location>
</feature>
<comment type="subunit">
    <text evidence="2">Homotrimer.</text>
</comment>
<dbReference type="PANTHER" id="PTHR34501">
    <property type="entry name" value="PROTEIN YDDL-RELATED"/>
    <property type="match status" value="1"/>
</dbReference>
<dbReference type="InterPro" id="IPR050298">
    <property type="entry name" value="Gram-neg_bact_OMP"/>
</dbReference>
<feature type="chain" id="PRO_5039326803" evidence="11">
    <location>
        <begin position="23"/>
        <end position="333"/>
    </location>
</feature>
<evidence type="ECO:0000256" key="3">
    <source>
        <dbReference type="ARBA" id="ARBA00022448"/>
    </source>
</evidence>
<keyword evidence="9" id="KW-0472">Membrane</keyword>
<evidence type="ECO:0000256" key="6">
    <source>
        <dbReference type="ARBA" id="ARBA00022729"/>
    </source>
</evidence>
<keyword evidence="4" id="KW-1134">Transmembrane beta strand</keyword>
<dbReference type="InterPro" id="IPR023614">
    <property type="entry name" value="Porin_dom_sf"/>
</dbReference>
<dbReference type="Pfam" id="PF13609">
    <property type="entry name" value="Porin_4"/>
    <property type="match status" value="1"/>
</dbReference>
<accession>A0A9E4MZR8</accession>
<dbReference type="CDD" id="cd00342">
    <property type="entry name" value="gram_neg_porins"/>
    <property type="match status" value="1"/>
</dbReference>
<dbReference type="InterPro" id="IPR033900">
    <property type="entry name" value="Gram_neg_porin_domain"/>
</dbReference>
<dbReference type="AlphaFoldDB" id="A0A9E4MZR8"/>
<keyword evidence="3" id="KW-0813">Transport</keyword>
<dbReference type="PANTHER" id="PTHR34501:SF9">
    <property type="entry name" value="MAJOR OUTER MEMBRANE PROTEIN P.IA"/>
    <property type="match status" value="1"/>
</dbReference>
<dbReference type="Proteomes" id="UP000886687">
    <property type="component" value="Unassembled WGS sequence"/>
</dbReference>
<keyword evidence="6 11" id="KW-0732">Signal</keyword>
<keyword evidence="10" id="KW-0998">Cell outer membrane</keyword>
<organism evidence="13 14">
    <name type="scientific">Candidatus Thiodiazotropha lotti</name>
    <dbReference type="NCBI Taxonomy" id="2792787"/>
    <lineage>
        <taxon>Bacteria</taxon>
        <taxon>Pseudomonadati</taxon>
        <taxon>Pseudomonadota</taxon>
        <taxon>Gammaproteobacteria</taxon>
        <taxon>Chromatiales</taxon>
        <taxon>Sedimenticolaceae</taxon>
        <taxon>Candidatus Thiodiazotropha</taxon>
    </lineage>
</organism>
<reference evidence="13" key="1">
    <citation type="journal article" date="2021" name="Proc. Natl. Acad. Sci. U.S.A.">
        <title>Global biogeography of chemosynthetic symbionts reveals both localized and globally distributed symbiont groups. .</title>
        <authorList>
            <person name="Osvatic J.T."/>
            <person name="Wilkins L.G.E."/>
            <person name="Leibrecht L."/>
            <person name="Leray M."/>
            <person name="Zauner S."/>
            <person name="Polzin J."/>
            <person name="Camacho Y."/>
            <person name="Gros O."/>
            <person name="van Gils J.A."/>
            <person name="Eisen J.A."/>
            <person name="Petersen J.M."/>
            <person name="Yuen B."/>
        </authorList>
    </citation>
    <scope>NUCLEOTIDE SEQUENCE</scope>
    <source>
        <strain evidence="13">MAGL173</strain>
    </source>
</reference>
<keyword evidence="5" id="KW-0812">Transmembrane</keyword>
<dbReference type="EMBL" id="JAEPDI010000005">
    <property type="protein sequence ID" value="MCG7939106.1"/>
    <property type="molecule type" value="Genomic_DNA"/>
</dbReference>
<dbReference type="GO" id="GO:0006811">
    <property type="term" value="P:monoatomic ion transport"/>
    <property type="evidence" value="ECO:0007669"/>
    <property type="project" value="UniProtKB-KW"/>
</dbReference>
<dbReference type="SUPFAM" id="SSF56935">
    <property type="entry name" value="Porins"/>
    <property type="match status" value="1"/>
</dbReference>
<comment type="subcellular location">
    <subcellularLocation>
        <location evidence="1">Cell outer membrane</location>
        <topology evidence="1">Multi-pass membrane protein</topology>
    </subcellularLocation>
</comment>
<dbReference type="Gene3D" id="2.40.160.10">
    <property type="entry name" value="Porin"/>
    <property type="match status" value="1"/>
</dbReference>
<keyword evidence="7" id="KW-0406">Ion transport</keyword>
<protein>
    <submittedName>
        <fullName evidence="13">Porin</fullName>
    </submittedName>
</protein>
<evidence type="ECO:0000313" key="14">
    <source>
        <dbReference type="Proteomes" id="UP000886687"/>
    </source>
</evidence>
<evidence type="ECO:0000313" key="13">
    <source>
        <dbReference type="EMBL" id="MCG7939106.1"/>
    </source>
</evidence>
<dbReference type="GO" id="GO:0046930">
    <property type="term" value="C:pore complex"/>
    <property type="evidence" value="ECO:0007669"/>
    <property type="project" value="UniProtKB-KW"/>
</dbReference>
<evidence type="ECO:0000256" key="10">
    <source>
        <dbReference type="ARBA" id="ARBA00023237"/>
    </source>
</evidence>
<evidence type="ECO:0000256" key="4">
    <source>
        <dbReference type="ARBA" id="ARBA00022452"/>
    </source>
</evidence>
<dbReference type="GO" id="GO:0009279">
    <property type="term" value="C:cell outer membrane"/>
    <property type="evidence" value="ECO:0007669"/>
    <property type="project" value="UniProtKB-SubCell"/>
</dbReference>
<evidence type="ECO:0000256" key="1">
    <source>
        <dbReference type="ARBA" id="ARBA00004571"/>
    </source>
</evidence>
<gene>
    <name evidence="13" type="ORF">JAZ04_09665</name>
</gene>
<feature type="domain" description="Porin" evidence="12">
    <location>
        <begin position="7"/>
        <end position="303"/>
    </location>
</feature>
<sequence length="333" mass="34474">MKKFILATAVAAVCASPMAATAGNTVYGTLSYSVNSVDQDTAGGQDGLSGEDNVSLLGVKGSFGDTIKAFYHLQTGAPSDADGSGRAFRQRFYFGGLSGSFGKVAYGRMTNAYKFPGFAMDPFYNLSHVNAGGSVAFGGATYGLSPATNGFTDNALQYTSPALGGSFTVNAGVYIDDSNEDEHGYNFGGQWKADNFNVGVQFASNGDVGTVPNVVADGDAVRVYGGYKGDSWSVGLSYESVDLSTSVEDVGYLYLVGRYKVTTTTEVIGSIGSVDDGPAEGTGFMGGVFHTITDNTQIYVTYSAASIEPSGGADKDPSVFAIGAKHKFKFGGS</sequence>
<evidence type="ECO:0000259" key="12">
    <source>
        <dbReference type="Pfam" id="PF13609"/>
    </source>
</evidence>
<evidence type="ECO:0000256" key="7">
    <source>
        <dbReference type="ARBA" id="ARBA00023065"/>
    </source>
</evidence>
<keyword evidence="8" id="KW-0626">Porin</keyword>
<evidence type="ECO:0000256" key="9">
    <source>
        <dbReference type="ARBA" id="ARBA00023136"/>
    </source>
</evidence>
<evidence type="ECO:0000256" key="11">
    <source>
        <dbReference type="SAM" id="SignalP"/>
    </source>
</evidence>
<proteinExistence type="predicted"/>
<comment type="caution">
    <text evidence="13">The sequence shown here is derived from an EMBL/GenBank/DDBJ whole genome shotgun (WGS) entry which is preliminary data.</text>
</comment>